<keyword evidence="6 9" id="KW-1133">Transmembrane helix</keyword>
<feature type="transmembrane region" description="Helical" evidence="9">
    <location>
        <begin position="96"/>
        <end position="115"/>
    </location>
</feature>
<evidence type="ECO:0000256" key="9">
    <source>
        <dbReference type="RuleBase" id="RU369079"/>
    </source>
</evidence>
<proteinExistence type="inferred from homology"/>
<geneLocation type="plasmid" evidence="11 12">
    <name>pRetIE4771c</name>
</geneLocation>
<evidence type="ECO:0000313" key="12">
    <source>
        <dbReference type="Proteomes" id="UP000027180"/>
    </source>
</evidence>
<evidence type="ECO:0000256" key="2">
    <source>
        <dbReference type="ARBA" id="ARBA00022448"/>
    </source>
</evidence>
<keyword evidence="7 9" id="KW-0472">Membrane</keyword>
<evidence type="ECO:0000256" key="6">
    <source>
        <dbReference type="ARBA" id="ARBA00022989"/>
    </source>
</evidence>
<dbReference type="KEGG" id="rei:IE4771_PC00325"/>
<keyword evidence="2 9" id="KW-0813">Transport</keyword>
<dbReference type="Pfam" id="PF04290">
    <property type="entry name" value="DctQ"/>
    <property type="match status" value="1"/>
</dbReference>
<dbReference type="HOGENOM" id="CLU_086356_7_0_5"/>
<dbReference type="PANTHER" id="PTHR35011">
    <property type="entry name" value="2,3-DIKETO-L-GULONATE TRAP TRANSPORTER SMALL PERMEASE PROTEIN YIAM"/>
    <property type="match status" value="1"/>
</dbReference>
<organism evidence="11 12">
    <name type="scientific">Rhizobium etli bv. mimosae str. IE4771</name>
    <dbReference type="NCBI Taxonomy" id="1432050"/>
    <lineage>
        <taxon>Bacteria</taxon>
        <taxon>Pseudomonadati</taxon>
        <taxon>Pseudomonadota</taxon>
        <taxon>Alphaproteobacteria</taxon>
        <taxon>Hyphomicrobiales</taxon>
        <taxon>Rhizobiaceae</taxon>
        <taxon>Rhizobium/Agrobacterium group</taxon>
        <taxon>Rhizobium</taxon>
    </lineage>
</organism>
<comment type="subcellular location">
    <subcellularLocation>
        <location evidence="1 9">Cell inner membrane</location>
        <topology evidence="1 9">Multi-pass membrane protein</topology>
    </subcellularLocation>
</comment>
<comment type="function">
    <text evidence="9">Part of the tripartite ATP-independent periplasmic (TRAP) transport system.</text>
</comment>
<dbReference type="AlphaFoldDB" id="A0A060IEH8"/>
<dbReference type="RefSeq" id="WP_010047657.1">
    <property type="nucleotide sequence ID" value="NZ_CP006989.1"/>
</dbReference>
<comment type="similarity">
    <text evidence="8 9">Belongs to the TRAP transporter small permease family.</text>
</comment>
<keyword evidence="11" id="KW-0614">Plasmid</keyword>
<dbReference type="GO" id="GO:0015740">
    <property type="term" value="P:C4-dicarboxylate transport"/>
    <property type="evidence" value="ECO:0007669"/>
    <property type="project" value="TreeGrafter"/>
</dbReference>
<keyword evidence="3" id="KW-1003">Cell membrane</keyword>
<dbReference type="Proteomes" id="UP000027180">
    <property type="component" value="Plasmid pRetIE4771c"/>
</dbReference>
<reference evidence="11 12" key="1">
    <citation type="submission" date="2013-12" db="EMBL/GenBank/DDBJ databases">
        <title>Complete genome sequence of Rhizobium etli bv. mimosae IE4771.</title>
        <authorList>
            <person name="Bustos P."/>
            <person name="Santamaria R.I."/>
            <person name="Lozano L."/>
            <person name="Ormeno-Orrillo E."/>
            <person name="Rogel M.A."/>
            <person name="Romero D."/>
            <person name="Cevallos M.A."/>
            <person name="Martinez-Romero E."/>
            <person name="Gonzalez V."/>
        </authorList>
    </citation>
    <scope>NUCLEOTIDE SEQUENCE [LARGE SCALE GENOMIC DNA]</scope>
    <source>
        <strain evidence="11 12">IE4771</strain>
        <plasmid evidence="12">Plasmid pRetIE4771c</plasmid>
    </source>
</reference>
<feature type="domain" description="Tripartite ATP-independent periplasmic transporters DctQ component" evidence="10">
    <location>
        <begin position="30"/>
        <end position="160"/>
    </location>
</feature>
<evidence type="ECO:0000256" key="3">
    <source>
        <dbReference type="ARBA" id="ARBA00022475"/>
    </source>
</evidence>
<feature type="transmembrane region" description="Helical" evidence="9">
    <location>
        <begin position="135"/>
        <end position="159"/>
    </location>
</feature>
<dbReference type="InterPro" id="IPR055348">
    <property type="entry name" value="DctQ"/>
</dbReference>
<accession>A0A060IEH8</accession>
<gene>
    <name evidence="11" type="ORF">IE4771_PC00325</name>
</gene>
<sequence>MSRFYSAVDLVAGIIVLFARLVIIVSGIALTVVTTANVVARYVSASGGLSFAQELPMLIFPWFIIAGIIIAAHAGGHMAVEWLYEKLDGSARTTALIVANAISVAAFLVLAYQATVVAEIAGAERSPVLQLPNSIGYYSLSIGAVLVSIVTIAATVRVLRLGWDHRLEIKPEEIAL</sequence>
<feature type="transmembrane region" description="Helical" evidence="9">
    <location>
        <begin position="59"/>
        <end position="84"/>
    </location>
</feature>
<feature type="transmembrane region" description="Helical" evidence="9">
    <location>
        <begin position="12"/>
        <end position="39"/>
    </location>
</feature>
<evidence type="ECO:0000313" key="11">
    <source>
        <dbReference type="EMBL" id="AIC30450.1"/>
    </source>
</evidence>
<dbReference type="OrthoDB" id="9791324at2"/>
<evidence type="ECO:0000256" key="1">
    <source>
        <dbReference type="ARBA" id="ARBA00004429"/>
    </source>
</evidence>
<evidence type="ECO:0000256" key="5">
    <source>
        <dbReference type="ARBA" id="ARBA00022692"/>
    </source>
</evidence>
<dbReference type="GO" id="GO:0005886">
    <property type="term" value="C:plasma membrane"/>
    <property type="evidence" value="ECO:0007669"/>
    <property type="project" value="UniProtKB-SubCell"/>
</dbReference>
<name>A0A060IEH8_RHIET</name>
<evidence type="ECO:0000259" key="10">
    <source>
        <dbReference type="Pfam" id="PF04290"/>
    </source>
</evidence>
<dbReference type="EMBL" id="CP006989">
    <property type="protein sequence ID" value="AIC30450.1"/>
    <property type="molecule type" value="Genomic_DNA"/>
</dbReference>
<evidence type="ECO:0000256" key="7">
    <source>
        <dbReference type="ARBA" id="ARBA00023136"/>
    </source>
</evidence>
<dbReference type="InterPro" id="IPR007387">
    <property type="entry name" value="TRAP_DctQ"/>
</dbReference>
<dbReference type="GO" id="GO:0022857">
    <property type="term" value="F:transmembrane transporter activity"/>
    <property type="evidence" value="ECO:0007669"/>
    <property type="project" value="UniProtKB-UniRule"/>
</dbReference>
<evidence type="ECO:0000256" key="8">
    <source>
        <dbReference type="ARBA" id="ARBA00038436"/>
    </source>
</evidence>
<evidence type="ECO:0000256" key="4">
    <source>
        <dbReference type="ARBA" id="ARBA00022519"/>
    </source>
</evidence>
<keyword evidence="4 9" id="KW-0997">Cell inner membrane</keyword>
<dbReference type="PANTHER" id="PTHR35011:SF2">
    <property type="entry name" value="2,3-DIKETO-L-GULONATE TRAP TRANSPORTER SMALL PERMEASE PROTEIN YIAM"/>
    <property type="match status" value="1"/>
</dbReference>
<protein>
    <recommendedName>
        <fullName evidence="9">TRAP transporter small permease protein</fullName>
    </recommendedName>
</protein>
<keyword evidence="5 9" id="KW-0812">Transmembrane</keyword>
<comment type="subunit">
    <text evidence="9">The complex comprises the extracytoplasmic solute receptor protein and the two transmembrane proteins.</text>
</comment>